<protein>
    <recommendedName>
        <fullName evidence="2">alpha-L-rhamnosidase</fullName>
        <ecNumber evidence="2">3.2.1.40</ecNumber>
    </recommendedName>
</protein>
<evidence type="ECO:0000259" key="5">
    <source>
        <dbReference type="Pfam" id="PF08531"/>
    </source>
</evidence>
<evidence type="ECO:0000256" key="3">
    <source>
        <dbReference type="ARBA" id="ARBA00022801"/>
    </source>
</evidence>
<evidence type="ECO:0000256" key="2">
    <source>
        <dbReference type="ARBA" id="ARBA00012652"/>
    </source>
</evidence>
<keyword evidence="3" id="KW-0378">Hydrolase</keyword>
<evidence type="ECO:0000256" key="1">
    <source>
        <dbReference type="ARBA" id="ARBA00001445"/>
    </source>
</evidence>
<dbReference type="InterPro" id="IPR016007">
    <property type="entry name" value="Alpha_rhamnosid"/>
</dbReference>
<dbReference type="InterPro" id="IPR035396">
    <property type="entry name" value="Bac_rhamnosid6H"/>
</dbReference>
<reference evidence="8 9" key="1">
    <citation type="submission" date="2020-01" db="EMBL/GenBank/DDBJ databases">
        <title>Identification and distribution of gene clusters putatively required for synthesis of sphingolipid metabolism inhibitors in phylogenetically diverse species of the filamentous fungus Fusarium.</title>
        <authorList>
            <person name="Kim H.-S."/>
            <person name="Busman M."/>
            <person name="Brown D.W."/>
            <person name="Divon H."/>
            <person name="Uhlig S."/>
            <person name="Proctor R.H."/>
        </authorList>
    </citation>
    <scope>NUCLEOTIDE SEQUENCE [LARGE SCALE GENOMIC DNA]</scope>
    <source>
        <strain evidence="8 9">NRRL 20459</strain>
    </source>
</reference>
<dbReference type="InterPro" id="IPR013737">
    <property type="entry name" value="Bac_rhamnosid_N"/>
</dbReference>
<dbReference type="Pfam" id="PF08531">
    <property type="entry name" value="Bac_rhamnosid_N"/>
    <property type="match status" value="1"/>
</dbReference>
<dbReference type="EMBL" id="JAADYS010001322">
    <property type="protein sequence ID" value="KAF4463698.1"/>
    <property type="molecule type" value="Genomic_DNA"/>
</dbReference>
<comment type="catalytic activity">
    <reaction evidence="1">
        <text>Hydrolysis of terminal non-reducing alpha-L-rhamnose residues in alpha-L-rhamnosides.</text>
        <dbReference type="EC" id="3.2.1.40"/>
    </reaction>
</comment>
<dbReference type="InterPro" id="IPR035398">
    <property type="entry name" value="Bac_rhamnosid_C"/>
</dbReference>
<dbReference type="Pfam" id="PF05592">
    <property type="entry name" value="Bac_rhamnosid"/>
    <property type="match status" value="1"/>
</dbReference>
<dbReference type="Pfam" id="PF25788">
    <property type="entry name" value="Ig_Rha78A_N"/>
    <property type="match status" value="1"/>
</dbReference>
<dbReference type="Pfam" id="PF17390">
    <property type="entry name" value="Bac_rhamnosid_C"/>
    <property type="match status" value="1"/>
</dbReference>
<dbReference type="EC" id="3.2.1.40" evidence="2"/>
<evidence type="ECO:0000313" key="9">
    <source>
        <dbReference type="Proteomes" id="UP000554235"/>
    </source>
</evidence>
<feature type="domain" description="Alpha-L-rhamnosidase concanavalin-like" evidence="4">
    <location>
        <begin position="340"/>
        <end position="442"/>
    </location>
</feature>
<dbReference type="PANTHER" id="PTHR33307">
    <property type="entry name" value="ALPHA-RHAMNOSIDASE (EUROFUNG)"/>
    <property type="match status" value="1"/>
</dbReference>
<evidence type="ECO:0000259" key="7">
    <source>
        <dbReference type="Pfam" id="PF17390"/>
    </source>
</evidence>
<dbReference type="SUPFAM" id="SSF48208">
    <property type="entry name" value="Six-hairpin glycosidases"/>
    <property type="match status" value="1"/>
</dbReference>
<dbReference type="AlphaFoldDB" id="A0A8H4PAM8"/>
<dbReference type="InterPro" id="IPR008928">
    <property type="entry name" value="6-hairpin_glycosidase_sf"/>
</dbReference>
<name>A0A8H4PAM8_9HYPO</name>
<comment type="caution">
    <text evidence="8">The sequence shown here is derived from an EMBL/GenBank/DDBJ whole genome shotgun (WGS) entry which is preliminary data.</text>
</comment>
<evidence type="ECO:0000259" key="4">
    <source>
        <dbReference type="Pfam" id="PF05592"/>
    </source>
</evidence>
<feature type="domain" description="Alpha-L-rhamnosidase C-terminal" evidence="7">
    <location>
        <begin position="800"/>
        <end position="878"/>
    </location>
</feature>
<dbReference type="Gene3D" id="2.60.40.10">
    <property type="entry name" value="Immunoglobulins"/>
    <property type="match status" value="1"/>
</dbReference>
<feature type="domain" description="Alpha-L-rhamnosidase six-hairpin glycosidase" evidence="6">
    <location>
        <begin position="447"/>
        <end position="798"/>
    </location>
</feature>
<dbReference type="GO" id="GO:0005975">
    <property type="term" value="P:carbohydrate metabolic process"/>
    <property type="evidence" value="ECO:0007669"/>
    <property type="project" value="InterPro"/>
</dbReference>
<dbReference type="Gene3D" id="1.50.10.10">
    <property type="match status" value="1"/>
</dbReference>
<dbReference type="InterPro" id="IPR013783">
    <property type="entry name" value="Ig-like_fold"/>
</dbReference>
<proteinExistence type="predicted"/>
<dbReference type="GO" id="GO:0030596">
    <property type="term" value="F:alpha-L-rhamnosidase activity"/>
    <property type="evidence" value="ECO:0007669"/>
    <property type="project" value="UniProtKB-EC"/>
</dbReference>
<dbReference type="PIRSF" id="PIRSF010631">
    <property type="entry name" value="A-rhamnsds"/>
    <property type="match status" value="1"/>
</dbReference>
<dbReference type="InterPro" id="IPR008902">
    <property type="entry name" value="Rhamnosid_concanavalin"/>
</dbReference>
<dbReference type="InterPro" id="IPR012341">
    <property type="entry name" value="6hp_glycosidase-like_sf"/>
</dbReference>
<dbReference type="PANTHER" id="PTHR33307:SF6">
    <property type="entry name" value="ALPHA-RHAMNOSIDASE (EUROFUNG)-RELATED"/>
    <property type="match status" value="1"/>
</dbReference>
<dbReference type="Pfam" id="PF17389">
    <property type="entry name" value="Bac_rhamnosid6H"/>
    <property type="match status" value="1"/>
</dbReference>
<gene>
    <name evidence="8" type="ORF">FALBO_9482</name>
</gene>
<accession>A0A8H4PAM8</accession>
<evidence type="ECO:0000259" key="6">
    <source>
        <dbReference type="Pfam" id="PF17389"/>
    </source>
</evidence>
<sequence>MSAPRISKPVVEHHPDGFGISNSRPRLSWRFVNTEDTARDWIQTAYEIELQYDHNLQPEARCVDSEDSVLVPWPGQELRSRQRATVRVRCWGKHTHPGGIVRADEISTEWSPPTTVETALLTRDEWHASFITSSERLGPEFPLQPLRFRRQFELPPSSKPWETARLYITALGIFEAYINGRAASDECMAPGWTSYNHRLTYRVLDVTRLLNLTGPNFVSIEAGEGWYAARLGFRGGTRFLYGGKDIAVMAQLEVTSGYRQWTLSTDDTWMCTASAIQSSEIYDGEVHDMREEDTNWKTGDDSLIWLPTKTVPWPDERRLLTTNSPPVRIIETVKPQNTIRSPSGRVIVDFGQNLVGKLRVESVFLTKDACLSFRHAEVLEHGELGTRPLNEAKCEDVIIGSGSTVKNWTPKFTFHGFRYVEVHGWPGSDEALVSNLSASVMHSDIQRRGHFNCSNESVNKLHSNVVWSMRGNFLSIPTDCPQRDERLGWTGDIQVFCPTASFLYDTVGFLESWLQDLSAEQLENGRNGVPGYVCPEVPLMNWPRAPQAIWHDVTVLTPWDLYRFSSDSRLLLRQFESMQAWLERGVDRGPDGLWSLYRWQFGDWLDPNAPPQSPALALTDKVLVADAYLVHVTEVFSEVCSLLQKQDLAVKYADSAKTLKRLFQEKYISSRGNIMSNTQTAISLAVQFGLYSNTNQFQTAKESLSKLVRSSQFHIATGFAGTPAITHALTRTGQPQLAYRLSLEPSCPSWMYPLSMGATTVWERWDSMLPDGSINPGRMTSFNHYALGAVADWLHSSVGGISAYDPGWKTVRVRPVPGGNLTHAEVSFDGPYGLVRCAWRLFDQRSDETEARRFELDVVIPPNSSARVTLPCDWRTGASAEGEEVYQIVGSGSHKFSCDFVLDEWPPKPLLPPNIAYTPEMDRVVE</sequence>
<evidence type="ECO:0000313" key="8">
    <source>
        <dbReference type="EMBL" id="KAF4463698.1"/>
    </source>
</evidence>
<dbReference type="Proteomes" id="UP000554235">
    <property type="component" value="Unassembled WGS sequence"/>
</dbReference>
<dbReference type="Gene3D" id="2.60.120.260">
    <property type="entry name" value="Galactose-binding domain-like"/>
    <property type="match status" value="2"/>
</dbReference>
<organism evidence="8 9">
    <name type="scientific">Fusarium albosuccineum</name>
    <dbReference type="NCBI Taxonomy" id="1237068"/>
    <lineage>
        <taxon>Eukaryota</taxon>
        <taxon>Fungi</taxon>
        <taxon>Dikarya</taxon>
        <taxon>Ascomycota</taxon>
        <taxon>Pezizomycotina</taxon>
        <taxon>Sordariomycetes</taxon>
        <taxon>Hypocreomycetidae</taxon>
        <taxon>Hypocreales</taxon>
        <taxon>Nectriaceae</taxon>
        <taxon>Fusarium</taxon>
        <taxon>Fusarium decemcellulare species complex</taxon>
    </lineage>
</organism>
<dbReference type="Gene3D" id="2.60.420.10">
    <property type="entry name" value="Maltose phosphorylase, domain 3"/>
    <property type="match status" value="1"/>
</dbReference>
<feature type="domain" description="Bacterial alpha-L-rhamnosidase N-terminal" evidence="5">
    <location>
        <begin position="162"/>
        <end position="331"/>
    </location>
</feature>
<dbReference type="OrthoDB" id="10036721at2759"/>
<keyword evidence="9" id="KW-1185">Reference proteome</keyword>